<dbReference type="InterPro" id="IPR006944">
    <property type="entry name" value="Phage/GTA_portal"/>
</dbReference>
<protein>
    <submittedName>
        <fullName evidence="1">Phage portal protein</fullName>
    </submittedName>
</protein>
<proteinExistence type="predicted"/>
<dbReference type="Pfam" id="PF04860">
    <property type="entry name" value="Phage_portal"/>
    <property type="match status" value="1"/>
</dbReference>
<accession>A0ABX6KUF5</accession>
<sequence length="469" mass="53648">MAKDNFWGRLFGGAFGSQKTWDNAFNKAWYQFMGGQAAQYDYKDSTYLEKGYGINPDVFSVVTQMCDKTKAVPYAVKKVKDKQALSKLSSLRNATNGNYSTKQLADKFILESKAYEDKEMPFPLERPNPIQTWGDIKSLFKLFLKMTGNSYIFMVWPENGINAGEPKMVYILPSHKMKIVLKENADLLYDEDPIDYYMLRDGDQNIIFPSEQVIHIKTANPFFDLQGGHLYGLSPIRALLRNIESSNEALNNNVKTLKNSGVFGFFSGKNSAMTADQAKQLKQTLFDMDKDAGRLSRIGGLSVPIDFTKLSVDTKDMLPFDYLKFDQKTICNVLGWSDALLNNDEGGKYDKQKEERKRVITDNIQPDLILFDQALTERFIRRFKGYENAVLEHDITELPEMQEDYKAMVDWMDRAPLTPNEKRTALKYETLPDDGMDSIWINSGLKRIDEVGITASDVQKSYEQLNNVR</sequence>
<evidence type="ECO:0000313" key="2">
    <source>
        <dbReference type="Proteomes" id="UP000501570"/>
    </source>
</evidence>
<dbReference type="RefSeq" id="WP_168239242.1">
    <property type="nucleotide sequence ID" value="NZ_CP050995.1"/>
</dbReference>
<name>A0ABX6KUF5_CHRGL</name>
<gene>
    <name evidence="1" type="ORF">FOB44_16885</name>
</gene>
<dbReference type="EMBL" id="CP050995">
    <property type="protein sequence ID" value="QIY92234.1"/>
    <property type="molecule type" value="Genomic_DNA"/>
</dbReference>
<reference evidence="1 2" key="1">
    <citation type="submission" date="2019-09" db="EMBL/GenBank/DDBJ databases">
        <title>FDA dAtabase for Regulatory Grade micrObial Sequences (FDA-ARGOS): Supporting development and validation of Infectious Disease Dx tests.</title>
        <authorList>
            <person name="Sciortino C."/>
            <person name="Tallon L."/>
            <person name="Sadzewicz L."/>
            <person name="Vavikolanu K."/>
            <person name="Mehta A."/>
            <person name="Aluvathingal J."/>
            <person name="Nadendla S."/>
            <person name="Nandy P."/>
            <person name="Geyer C."/>
            <person name="Yan Y."/>
            <person name="Sichtig H."/>
        </authorList>
    </citation>
    <scope>NUCLEOTIDE SEQUENCE [LARGE SCALE GENOMIC DNA]</scope>
    <source>
        <strain evidence="1 2">FDAARGOS_636</strain>
    </source>
</reference>
<keyword evidence="2" id="KW-1185">Reference proteome</keyword>
<evidence type="ECO:0000313" key="1">
    <source>
        <dbReference type="EMBL" id="QIY92234.1"/>
    </source>
</evidence>
<organism evidence="1 2">
    <name type="scientific">Chryseobacterium gallinarum</name>
    <dbReference type="NCBI Taxonomy" id="1324352"/>
    <lineage>
        <taxon>Bacteria</taxon>
        <taxon>Pseudomonadati</taxon>
        <taxon>Bacteroidota</taxon>
        <taxon>Flavobacteriia</taxon>
        <taxon>Flavobacteriales</taxon>
        <taxon>Weeksellaceae</taxon>
        <taxon>Chryseobacterium group</taxon>
        <taxon>Chryseobacterium</taxon>
    </lineage>
</organism>
<dbReference type="Proteomes" id="UP000501570">
    <property type="component" value="Chromosome"/>
</dbReference>